<evidence type="ECO:0000256" key="6">
    <source>
        <dbReference type="ARBA" id="ARBA00022840"/>
    </source>
</evidence>
<dbReference type="PANTHER" id="PTHR43071:SF2">
    <property type="entry name" value="2-AMINO-4-HYDROXY-6-HYDROXYMETHYLDIHYDROPTERIDINE PYROPHOSPHOKINASE"/>
    <property type="match status" value="1"/>
</dbReference>
<dbReference type="CDD" id="cd00483">
    <property type="entry name" value="HPPK"/>
    <property type="match status" value="1"/>
</dbReference>
<evidence type="ECO:0000256" key="7">
    <source>
        <dbReference type="ARBA" id="ARBA00022909"/>
    </source>
</evidence>
<reference evidence="10" key="1">
    <citation type="submission" date="2023-07" db="EMBL/GenBank/DDBJ databases">
        <title>Draft genome sequence of Agarivorans aestuarii strain ZMCS4, a CAZymes producing bacteria isolated from the marine brown algae Clodostephus spongiosus.</title>
        <authorList>
            <person name="Lorente B."/>
            <person name="Cabral C."/>
            <person name="Frias J."/>
            <person name="Faria J."/>
            <person name="Toubarro D."/>
        </authorList>
    </citation>
    <scope>NUCLEOTIDE SEQUENCE [LARGE SCALE GENOMIC DNA]</scope>
    <source>
        <strain evidence="10">ZMCS4</strain>
    </source>
</reference>
<protein>
    <recommendedName>
        <fullName evidence="2">2-amino-4-hydroxy-6-hydroxymethyldihydropteridine diphosphokinase</fullName>
        <ecNumber evidence="2">2.7.6.3</ecNumber>
    </recommendedName>
</protein>
<evidence type="ECO:0000256" key="2">
    <source>
        <dbReference type="ARBA" id="ARBA00013253"/>
    </source>
</evidence>
<dbReference type="Pfam" id="PF01288">
    <property type="entry name" value="HPPK"/>
    <property type="match status" value="1"/>
</dbReference>
<keyword evidence="6" id="KW-0067">ATP-binding</keyword>
<dbReference type="EC" id="2.7.6.3" evidence="2"/>
<dbReference type="EMBL" id="JAYDYW010000005">
    <property type="protein sequence ID" value="MEE1673583.1"/>
    <property type="molecule type" value="Genomic_DNA"/>
</dbReference>
<keyword evidence="5" id="KW-0418">Kinase</keyword>
<dbReference type="RefSeq" id="WP_329774852.1">
    <property type="nucleotide sequence ID" value="NZ_JAYDYW010000005.1"/>
</dbReference>
<dbReference type="PANTHER" id="PTHR43071">
    <property type="entry name" value="2-AMINO-4-HYDROXY-6-HYDROXYMETHYLDIHYDROPTERIDINE PYROPHOSPHOKINASE"/>
    <property type="match status" value="1"/>
</dbReference>
<comment type="pathway">
    <text evidence="1">Cofactor biosynthesis; tetrahydrofolate biosynthesis; 2-amino-4-hydroxy-6-hydroxymethyl-7,8-dihydropteridine diphosphate from 7,8-dihydroneopterin triphosphate: step 4/4.</text>
</comment>
<dbReference type="NCBIfam" id="TIGR01498">
    <property type="entry name" value="folK"/>
    <property type="match status" value="1"/>
</dbReference>
<keyword evidence="3 9" id="KW-0808">Transferase</keyword>
<accession>A0ABU7G2J9</accession>
<dbReference type="SUPFAM" id="SSF55083">
    <property type="entry name" value="6-hydroxymethyl-7,8-dihydropterin pyrophosphokinase, HPPK"/>
    <property type="match status" value="1"/>
</dbReference>
<keyword evidence="10" id="KW-1185">Reference proteome</keyword>
<dbReference type="Proteomes" id="UP001310248">
    <property type="component" value="Unassembled WGS sequence"/>
</dbReference>
<evidence type="ECO:0000313" key="10">
    <source>
        <dbReference type="Proteomes" id="UP001310248"/>
    </source>
</evidence>
<dbReference type="InterPro" id="IPR035907">
    <property type="entry name" value="Hppk_sf"/>
</dbReference>
<proteinExistence type="predicted"/>
<evidence type="ECO:0000256" key="1">
    <source>
        <dbReference type="ARBA" id="ARBA00005051"/>
    </source>
</evidence>
<evidence type="ECO:0000256" key="4">
    <source>
        <dbReference type="ARBA" id="ARBA00022741"/>
    </source>
</evidence>
<keyword evidence="4" id="KW-0547">Nucleotide-binding</keyword>
<keyword evidence="7" id="KW-0289">Folate biosynthesis</keyword>
<sequence length="162" mass="18155">MADIFVGIGSNIEREQYIRQGVAALREQFGELSLSPVYESSALGFDGPAFYNLVAKFTSPLSLQAVFEAIKRIEFEHGRAMDAQKYSSRTLDIDILLYNHLVVDSPCVLPRAEISKSAFVLKPLADIAGELIHPTLHQTYTQLWQDFDHSSQALTLVESFNF</sequence>
<organism evidence="9 10">
    <name type="scientific">Agarivorans aestuarii</name>
    <dbReference type="NCBI Taxonomy" id="1563703"/>
    <lineage>
        <taxon>Bacteria</taxon>
        <taxon>Pseudomonadati</taxon>
        <taxon>Pseudomonadota</taxon>
        <taxon>Gammaproteobacteria</taxon>
        <taxon>Alteromonadales</taxon>
        <taxon>Alteromonadaceae</taxon>
        <taxon>Agarivorans</taxon>
    </lineage>
</organism>
<dbReference type="InterPro" id="IPR000550">
    <property type="entry name" value="Hppk"/>
</dbReference>
<gene>
    <name evidence="9" type="primary">folK</name>
    <name evidence="9" type="ORF">SNR37_003008</name>
</gene>
<evidence type="ECO:0000313" key="9">
    <source>
        <dbReference type="EMBL" id="MEE1673583.1"/>
    </source>
</evidence>
<name>A0ABU7G2J9_9ALTE</name>
<evidence type="ECO:0000256" key="3">
    <source>
        <dbReference type="ARBA" id="ARBA00022679"/>
    </source>
</evidence>
<comment type="caution">
    <text evidence="9">The sequence shown here is derived from an EMBL/GenBank/DDBJ whole genome shotgun (WGS) entry which is preliminary data.</text>
</comment>
<evidence type="ECO:0000259" key="8">
    <source>
        <dbReference type="Pfam" id="PF01288"/>
    </source>
</evidence>
<dbReference type="Gene3D" id="3.30.70.560">
    <property type="entry name" value="7,8-Dihydro-6-hydroxymethylpterin-pyrophosphokinase HPPK"/>
    <property type="match status" value="1"/>
</dbReference>
<dbReference type="GO" id="GO:0003848">
    <property type="term" value="F:2-amino-4-hydroxy-6-hydroxymethyldihydropteridine diphosphokinase activity"/>
    <property type="evidence" value="ECO:0007669"/>
    <property type="project" value="UniProtKB-EC"/>
</dbReference>
<feature type="domain" description="7,8-dihydro-6-hydroxymethylpterin-pyrophosphokinase" evidence="8">
    <location>
        <begin position="5"/>
        <end position="128"/>
    </location>
</feature>
<evidence type="ECO:0000256" key="5">
    <source>
        <dbReference type="ARBA" id="ARBA00022777"/>
    </source>
</evidence>